<keyword evidence="6" id="KW-1185">Reference proteome</keyword>
<comment type="caution">
    <text evidence="5">The sequence shown here is derived from an EMBL/GenBank/DDBJ whole genome shotgun (WGS) entry which is preliminary data.</text>
</comment>
<comment type="cofactor">
    <cofactor evidence="1">
        <name>FAD</name>
        <dbReference type="ChEBI" id="CHEBI:57692"/>
    </cofactor>
</comment>
<evidence type="ECO:0000256" key="2">
    <source>
        <dbReference type="ARBA" id="ARBA00022630"/>
    </source>
</evidence>
<dbReference type="PANTHER" id="PTHR43429">
    <property type="entry name" value="PYRIDINE NUCLEOTIDE-DISULFIDE OXIDOREDUCTASE DOMAIN-CONTAINING"/>
    <property type="match status" value="1"/>
</dbReference>
<dbReference type="Gene3D" id="3.30.390.30">
    <property type="match status" value="1"/>
</dbReference>
<evidence type="ECO:0000259" key="4">
    <source>
        <dbReference type="Pfam" id="PF07992"/>
    </source>
</evidence>
<evidence type="ECO:0000256" key="3">
    <source>
        <dbReference type="ARBA" id="ARBA00022827"/>
    </source>
</evidence>
<organism evidence="5 6">
    <name type="scientific">Desulfotomaculum copahuensis</name>
    <dbReference type="NCBI Taxonomy" id="1838280"/>
    <lineage>
        <taxon>Bacteria</taxon>
        <taxon>Bacillati</taxon>
        <taxon>Bacillota</taxon>
        <taxon>Clostridia</taxon>
        <taxon>Eubacteriales</taxon>
        <taxon>Desulfotomaculaceae</taxon>
        <taxon>Desulfotomaculum</taxon>
    </lineage>
</organism>
<dbReference type="AlphaFoldDB" id="A0A1B7LCL7"/>
<dbReference type="SUPFAM" id="SSF51905">
    <property type="entry name" value="FAD/NAD(P)-binding domain"/>
    <property type="match status" value="2"/>
</dbReference>
<evidence type="ECO:0000313" key="6">
    <source>
        <dbReference type="Proteomes" id="UP000078532"/>
    </source>
</evidence>
<dbReference type="PANTHER" id="PTHR43429:SF3">
    <property type="entry name" value="NITRITE REDUCTASE [NAD(P)H]"/>
    <property type="match status" value="1"/>
</dbReference>
<feature type="domain" description="FAD/NAD(P)-binding" evidence="4">
    <location>
        <begin position="2"/>
        <end position="334"/>
    </location>
</feature>
<dbReference type="InterPro" id="IPR036188">
    <property type="entry name" value="FAD/NAD-bd_sf"/>
</dbReference>
<evidence type="ECO:0000256" key="1">
    <source>
        <dbReference type="ARBA" id="ARBA00001974"/>
    </source>
</evidence>
<dbReference type="GO" id="GO:0016491">
    <property type="term" value="F:oxidoreductase activity"/>
    <property type="evidence" value="ECO:0007669"/>
    <property type="project" value="InterPro"/>
</dbReference>
<gene>
    <name evidence="5" type="ORF">A6M21_00610</name>
</gene>
<keyword evidence="3" id="KW-0274">FAD</keyword>
<keyword evidence="2" id="KW-0285">Flavoprotein</keyword>
<dbReference type="InterPro" id="IPR023753">
    <property type="entry name" value="FAD/NAD-binding_dom"/>
</dbReference>
<accession>A0A1B7LCL7</accession>
<dbReference type="InterPro" id="IPR050260">
    <property type="entry name" value="FAD-bd_OxRdtase"/>
</dbReference>
<dbReference type="InterPro" id="IPR016156">
    <property type="entry name" value="FAD/NAD-linked_Rdtase_dimer_sf"/>
</dbReference>
<proteinExistence type="predicted"/>
<dbReference type="Gene3D" id="3.50.50.60">
    <property type="entry name" value="FAD/NAD(P)-binding domain"/>
    <property type="match status" value="2"/>
</dbReference>
<dbReference type="Pfam" id="PF07992">
    <property type="entry name" value="Pyr_redox_2"/>
    <property type="match status" value="1"/>
</dbReference>
<dbReference type="EMBL" id="LYVF01000177">
    <property type="protein sequence ID" value="OAT80411.1"/>
    <property type="molecule type" value="Genomic_DNA"/>
</dbReference>
<dbReference type="PRINTS" id="PR00368">
    <property type="entry name" value="FADPNR"/>
</dbReference>
<sequence>MHFVIIGNSAAGVAAVETLRRPGGGASEITVVAGEPETAYSRCLLPDVLAGRRAEASIRLRPADFYRRLGVTLFSGVRAVELQPGEKKVLLKDGRELTYDRLLLATGAAAVRPELPGVRADGVFVLRTMADARALSAVARRVTAAVVAGGGLVGLKAALALKLAGVAGVTVVVASPRLLIRQLDERAAAMVEGELKEFGVQFIYNAGVKEFITGTGGRASGWRQDGGRFSPGEHLSGHGPDGGRELPAGCLSGVVLDDSRELPAGLAVVAKGVRPETELAARAGGRVGRGIKVDEYLCTSLPDVFAAGDCIEVTDRLTGQPVNSALWTLAFEQGRFAAANMLGQRRAYPAPLTRLNSARFGAVDVISVGRLDGPEVFTLDDPLSRTYRRLVFDGDRLAGFILAGRVDGAGVYTALVKSGRPVKQHIRALLGGRTGEVAVSGLMAR</sequence>
<dbReference type="OrthoDB" id="9807946at2"/>
<evidence type="ECO:0000313" key="5">
    <source>
        <dbReference type="EMBL" id="OAT80411.1"/>
    </source>
</evidence>
<dbReference type="STRING" id="1838280.A6M21_00610"/>
<reference evidence="5 6" key="1">
    <citation type="submission" date="2016-04" db="EMBL/GenBank/DDBJ databases">
        <authorList>
            <person name="Evans L.H."/>
            <person name="Alamgir A."/>
            <person name="Owens N."/>
            <person name="Weber N.D."/>
            <person name="Virtaneva K."/>
            <person name="Barbian K."/>
            <person name="Babar A."/>
            <person name="Rosenke K."/>
        </authorList>
    </citation>
    <scope>NUCLEOTIDE SEQUENCE [LARGE SCALE GENOMIC DNA]</scope>
    <source>
        <strain evidence="5 6">LMa1</strain>
    </source>
</reference>
<dbReference type="Proteomes" id="UP000078532">
    <property type="component" value="Unassembled WGS sequence"/>
</dbReference>
<name>A0A1B7LCL7_9FIRM</name>
<protein>
    <recommendedName>
        <fullName evidence="4">FAD/NAD(P)-binding domain-containing protein</fullName>
    </recommendedName>
</protein>